<evidence type="ECO:0000313" key="2">
    <source>
        <dbReference type="Proteomes" id="UP000319731"/>
    </source>
</evidence>
<organism evidence="1 2">
    <name type="scientific">Synchytrium microbalum</name>
    <dbReference type="NCBI Taxonomy" id="1806994"/>
    <lineage>
        <taxon>Eukaryota</taxon>
        <taxon>Fungi</taxon>
        <taxon>Fungi incertae sedis</taxon>
        <taxon>Chytridiomycota</taxon>
        <taxon>Chytridiomycota incertae sedis</taxon>
        <taxon>Chytridiomycetes</taxon>
        <taxon>Synchytriales</taxon>
        <taxon>Synchytriaceae</taxon>
        <taxon>Synchytrium</taxon>
    </lineage>
</organism>
<dbReference type="InterPro" id="IPR019531">
    <property type="entry name" value="Pmp4"/>
</dbReference>
<dbReference type="STRING" id="1806994.A0A507C6D3"/>
<protein>
    <recommendedName>
        <fullName evidence="3">Peroxisomal membrane protein 4</fullName>
    </recommendedName>
</protein>
<sequence length="197" mass="22366">MEAFDKFLASQKYHDVLSIVKGFRNGAVYGAKIRFPHALVMSFLFRNGSVKDKLRFAMKATYTHSKNLALFVTIYKSVLLVLKKLRGVENQGDAFVAGIVGGYIIFGEDTAVNQQISLYVFARIMIGLASLAVKKNVIAQPPHAYPVFAAVVWGIVMYLFRHDRDVLQPSLQASMQYLYNDSDKFDKFMNFIWYNKA</sequence>
<evidence type="ECO:0000313" key="1">
    <source>
        <dbReference type="EMBL" id="TPX34908.1"/>
    </source>
</evidence>
<dbReference type="OrthoDB" id="39659at2759"/>
<dbReference type="AlphaFoldDB" id="A0A507C6D3"/>
<reference evidence="1 2" key="1">
    <citation type="journal article" date="2019" name="Sci. Rep.">
        <title>Comparative genomics of chytrid fungi reveal insights into the obligate biotrophic and pathogenic lifestyle of Synchytrium endobioticum.</title>
        <authorList>
            <person name="van de Vossenberg B.T.L.H."/>
            <person name="Warris S."/>
            <person name="Nguyen H.D.T."/>
            <person name="van Gent-Pelzer M.P.E."/>
            <person name="Joly D.L."/>
            <person name="van de Geest H.C."/>
            <person name="Bonants P.J.M."/>
            <person name="Smith D.S."/>
            <person name="Levesque C.A."/>
            <person name="van der Lee T.A.J."/>
        </authorList>
    </citation>
    <scope>NUCLEOTIDE SEQUENCE [LARGE SCALE GENOMIC DNA]</scope>
    <source>
        <strain evidence="1 2">JEL517</strain>
    </source>
</reference>
<dbReference type="PIRSF" id="PIRSF013674">
    <property type="entry name" value="PXMP4"/>
    <property type="match status" value="1"/>
</dbReference>
<dbReference type="PANTHER" id="PTHR15460:SF3">
    <property type="entry name" value="PEROXISOMAL MEMBRANE PROTEIN 4"/>
    <property type="match status" value="1"/>
</dbReference>
<name>A0A507C6D3_9FUNG</name>
<keyword evidence="2" id="KW-1185">Reference proteome</keyword>
<dbReference type="EMBL" id="QEAO01000011">
    <property type="protein sequence ID" value="TPX34908.1"/>
    <property type="molecule type" value="Genomic_DNA"/>
</dbReference>
<dbReference type="Proteomes" id="UP000319731">
    <property type="component" value="Unassembled WGS sequence"/>
</dbReference>
<dbReference type="RefSeq" id="XP_031025546.1">
    <property type="nucleotide sequence ID" value="XM_031168551.1"/>
</dbReference>
<dbReference type="Pfam" id="PF02466">
    <property type="entry name" value="Tim17"/>
    <property type="match status" value="1"/>
</dbReference>
<dbReference type="GeneID" id="42003848"/>
<dbReference type="GO" id="GO:0005778">
    <property type="term" value="C:peroxisomal membrane"/>
    <property type="evidence" value="ECO:0007669"/>
    <property type="project" value="TreeGrafter"/>
</dbReference>
<comment type="caution">
    <text evidence="1">The sequence shown here is derived from an EMBL/GenBank/DDBJ whole genome shotgun (WGS) entry which is preliminary data.</text>
</comment>
<gene>
    <name evidence="1" type="ORF">SmJEL517_g02623</name>
</gene>
<accession>A0A507C6D3</accession>
<proteinExistence type="predicted"/>
<evidence type="ECO:0008006" key="3">
    <source>
        <dbReference type="Google" id="ProtNLM"/>
    </source>
</evidence>
<dbReference type="PANTHER" id="PTHR15460">
    <property type="entry name" value="PEROXISOMAL MEMBRANE PROTEIN 4"/>
    <property type="match status" value="1"/>
</dbReference>